<reference evidence="2" key="1">
    <citation type="journal article" date="2004" name="Nature">
        <title>Genome duplication in the teleost fish Tetraodon nigroviridis reveals the early vertebrate proto-karyotype.</title>
        <authorList>
            <person name="Jaillon O."/>
            <person name="Aury J.-M."/>
            <person name="Brunet F."/>
            <person name="Petit J.-L."/>
            <person name="Stange-Thomann N."/>
            <person name="Mauceli E."/>
            <person name="Bouneau L."/>
            <person name="Fischer C."/>
            <person name="Ozouf-Costaz C."/>
            <person name="Bernot A."/>
            <person name="Nicaud S."/>
            <person name="Jaffe D."/>
            <person name="Fisher S."/>
            <person name="Lutfalla G."/>
            <person name="Dossat C."/>
            <person name="Segurens B."/>
            <person name="Dasilva C."/>
            <person name="Salanoubat M."/>
            <person name="Levy M."/>
            <person name="Boudet N."/>
            <person name="Castellano S."/>
            <person name="Anthouard V."/>
            <person name="Jubin C."/>
            <person name="Castelli V."/>
            <person name="Katinka M."/>
            <person name="Vacherie B."/>
            <person name="Biemont C."/>
            <person name="Skalli Z."/>
            <person name="Cattolico L."/>
            <person name="Poulain J."/>
            <person name="De Berardinis V."/>
            <person name="Cruaud C."/>
            <person name="Duprat S."/>
            <person name="Brottier P."/>
            <person name="Coutanceau J.-P."/>
            <person name="Gouzy J."/>
            <person name="Parra G."/>
            <person name="Lardier G."/>
            <person name="Chapple C."/>
            <person name="McKernan K.J."/>
            <person name="McEwan P."/>
            <person name="Bosak S."/>
            <person name="Kellis M."/>
            <person name="Volff J.-N."/>
            <person name="Guigo R."/>
            <person name="Zody M.C."/>
            <person name="Mesirov J."/>
            <person name="Lindblad-Toh K."/>
            <person name="Birren B."/>
            <person name="Nusbaum C."/>
            <person name="Kahn D."/>
            <person name="Robinson-Rechavi M."/>
            <person name="Laudet V."/>
            <person name="Schachter V."/>
            <person name="Quetier F."/>
            <person name="Saurin W."/>
            <person name="Scarpelli C."/>
            <person name="Wincker P."/>
            <person name="Lander E.S."/>
            <person name="Weissenbach J."/>
            <person name="Roest Crollius H."/>
        </authorList>
    </citation>
    <scope>NUCLEOTIDE SEQUENCE [LARGE SCALE GENOMIC DNA]</scope>
</reference>
<dbReference type="InParanoid" id="H3CLL1"/>
<dbReference type="Ensembl" id="ENSTNIT00000009311.1">
    <property type="protein sequence ID" value="ENSTNIP00000009140.1"/>
    <property type="gene ID" value="ENSTNIG00000006375.1"/>
</dbReference>
<dbReference type="GeneTree" id="ENSGT00390000007662"/>
<dbReference type="OMA" id="NWENETD"/>
<name>H3CLL1_TETNG</name>
<reference evidence="1" key="3">
    <citation type="submission" date="2025-09" db="UniProtKB">
        <authorList>
            <consortium name="Ensembl"/>
        </authorList>
    </citation>
    <scope>IDENTIFICATION</scope>
</reference>
<protein>
    <submittedName>
        <fullName evidence="1">Uncharacterized protein</fullName>
    </submittedName>
</protein>
<dbReference type="Proteomes" id="UP000007303">
    <property type="component" value="Unassembled WGS sequence"/>
</dbReference>
<reference evidence="1" key="2">
    <citation type="submission" date="2025-08" db="UniProtKB">
        <authorList>
            <consortium name="Ensembl"/>
        </authorList>
    </citation>
    <scope>IDENTIFICATION</scope>
</reference>
<keyword evidence="2" id="KW-1185">Reference proteome</keyword>
<evidence type="ECO:0000313" key="2">
    <source>
        <dbReference type="Proteomes" id="UP000007303"/>
    </source>
</evidence>
<evidence type="ECO:0000313" key="1">
    <source>
        <dbReference type="Ensembl" id="ENSTNIP00000009140.1"/>
    </source>
</evidence>
<dbReference type="AlphaFoldDB" id="H3CLL1"/>
<accession>H3CLL1</accession>
<sequence>MFKTWGAWLGKDKEVKDENCSVVNDDLKHDVNKANVMEDADPPPLLQKAKGLSGYIYGLASSTSKKLSESVAETAQTLKKSMEEGKINGIIDKTILGDFQKEQERFLQEKKAKQSGAAVAPWVGYNEENTVQQQILALS</sequence>
<dbReference type="HOGENOM" id="CLU_1849801_0_0_1"/>
<proteinExistence type="predicted"/>
<organism evidence="1 2">
    <name type="scientific">Tetraodon nigroviridis</name>
    <name type="common">Spotted green pufferfish</name>
    <name type="synonym">Chelonodon nigroviridis</name>
    <dbReference type="NCBI Taxonomy" id="99883"/>
    <lineage>
        <taxon>Eukaryota</taxon>
        <taxon>Metazoa</taxon>
        <taxon>Chordata</taxon>
        <taxon>Craniata</taxon>
        <taxon>Vertebrata</taxon>
        <taxon>Euteleostomi</taxon>
        <taxon>Actinopterygii</taxon>
        <taxon>Neopterygii</taxon>
        <taxon>Teleostei</taxon>
        <taxon>Neoteleostei</taxon>
        <taxon>Acanthomorphata</taxon>
        <taxon>Eupercaria</taxon>
        <taxon>Tetraodontiformes</taxon>
        <taxon>Tetradontoidea</taxon>
        <taxon>Tetraodontidae</taxon>
        <taxon>Tetraodon</taxon>
    </lineage>
</organism>